<dbReference type="PANTHER" id="PTHR32309">
    <property type="entry name" value="TYROSINE-PROTEIN KINASE"/>
    <property type="match status" value="1"/>
</dbReference>
<sequence>TNDDSAKYTREQRDENVDKVNEESIDLGRLMRIMVARKVVIGGVLAACIIIALGVALSMPKKYESTAIVQIRNVAIGMETTTANMVSHGINSEDGNRIELSPSTYVELMKSRSVMEAADKRSESIAEEIGTAPVAIRNFRIEGKRGTNLLTVTGIGKTPAEAQLIAKCLVDGFLDVQTKKNQETQTQLISVIDERIEAAQQEGNQELYEHLQRQREQHKIQLAMPSMDVQIIDPPDVP</sequence>
<keyword evidence="6 7" id="KW-0472">Membrane</keyword>
<reference evidence="9 10" key="1">
    <citation type="submission" date="2019-08" db="EMBL/GenBank/DDBJ databases">
        <title>Selenomonas sp. mPRGC5 and Selenomonas sp. mPRGC8 isolated from ruminal fluid of dairy goat (Capra hircus).</title>
        <authorList>
            <person name="Poothong S."/>
            <person name="Nuengjamnong C."/>
            <person name="Tanasupawat S."/>
        </authorList>
    </citation>
    <scope>NUCLEOTIDE SEQUENCE [LARGE SCALE GENOMIC DNA]</scope>
    <source>
        <strain evidence="10">mPRGC8</strain>
    </source>
</reference>
<evidence type="ECO:0000256" key="3">
    <source>
        <dbReference type="ARBA" id="ARBA00022475"/>
    </source>
</evidence>
<comment type="subcellular location">
    <subcellularLocation>
        <location evidence="1">Cell membrane</location>
        <topology evidence="1">Multi-pass membrane protein</topology>
    </subcellularLocation>
</comment>
<gene>
    <name evidence="9" type="ORF">FZ041_14330</name>
</gene>
<dbReference type="EMBL" id="VTOZ01000066">
    <property type="protein sequence ID" value="TYZ26180.1"/>
    <property type="molecule type" value="Genomic_DNA"/>
</dbReference>
<evidence type="ECO:0000256" key="1">
    <source>
        <dbReference type="ARBA" id="ARBA00004651"/>
    </source>
</evidence>
<comment type="similarity">
    <text evidence="2">Belongs to the CpsC/CapA family.</text>
</comment>
<dbReference type="InterPro" id="IPR050445">
    <property type="entry name" value="Bact_polysacc_biosynth/exp"/>
</dbReference>
<evidence type="ECO:0000259" key="8">
    <source>
        <dbReference type="Pfam" id="PF02706"/>
    </source>
</evidence>
<evidence type="ECO:0000256" key="7">
    <source>
        <dbReference type="SAM" id="Phobius"/>
    </source>
</evidence>
<keyword evidence="3" id="KW-1003">Cell membrane</keyword>
<comment type="caution">
    <text evidence="9">The sequence shown here is derived from an EMBL/GenBank/DDBJ whole genome shotgun (WGS) entry which is preliminary data.</text>
</comment>
<evidence type="ECO:0000313" key="10">
    <source>
        <dbReference type="Proteomes" id="UP000322783"/>
    </source>
</evidence>
<feature type="non-terminal residue" evidence="9">
    <location>
        <position position="1"/>
    </location>
</feature>
<dbReference type="InterPro" id="IPR003856">
    <property type="entry name" value="LPS_length_determ_N"/>
</dbReference>
<evidence type="ECO:0000256" key="2">
    <source>
        <dbReference type="ARBA" id="ARBA00006683"/>
    </source>
</evidence>
<proteinExistence type="inferred from homology"/>
<name>A0A5D6WE75_9FIRM</name>
<dbReference type="AlphaFoldDB" id="A0A5D6WE75"/>
<dbReference type="Proteomes" id="UP000322783">
    <property type="component" value="Unassembled WGS sequence"/>
</dbReference>
<dbReference type="Pfam" id="PF02706">
    <property type="entry name" value="Wzz"/>
    <property type="match status" value="1"/>
</dbReference>
<dbReference type="PANTHER" id="PTHR32309:SF31">
    <property type="entry name" value="CAPSULAR EXOPOLYSACCHARIDE FAMILY"/>
    <property type="match status" value="1"/>
</dbReference>
<evidence type="ECO:0000256" key="4">
    <source>
        <dbReference type="ARBA" id="ARBA00022692"/>
    </source>
</evidence>
<protein>
    <recommendedName>
        <fullName evidence="8">Polysaccharide chain length determinant N-terminal domain-containing protein</fullName>
    </recommendedName>
</protein>
<keyword evidence="5 7" id="KW-1133">Transmembrane helix</keyword>
<feature type="transmembrane region" description="Helical" evidence="7">
    <location>
        <begin position="39"/>
        <end position="59"/>
    </location>
</feature>
<feature type="non-terminal residue" evidence="9">
    <location>
        <position position="238"/>
    </location>
</feature>
<evidence type="ECO:0000313" key="9">
    <source>
        <dbReference type="EMBL" id="TYZ26180.1"/>
    </source>
</evidence>
<keyword evidence="4 7" id="KW-0812">Transmembrane</keyword>
<evidence type="ECO:0000256" key="6">
    <source>
        <dbReference type="ARBA" id="ARBA00023136"/>
    </source>
</evidence>
<accession>A0A5D6WE75</accession>
<feature type="domain" description="Polysaccharide chain length determinant N-terminal" evidence="8">
    <location>
        <begin position="23"/>
        <end position="117"/>
    </location>
</feature>
<dbReference type="GO" id="GO:0005886">
    <property type="term" value="C:plasma membrane"/>
    <property type="evidence" value="ECO:0007669"/>
    <property type="project" value="UniProtKB-SubCell"/>
</dbReference>
<organism evidence="9 10">
    <name type="scientific">Selenomonas caprae</name>
    <dbReference type="NCBI Taxonomy" id="2606905"/>
    <lineage>
        <taxon>Bacteria</taxon>
        <taxon>Bacillati</taxon>
        <taxon>Bacillota</taxon>
        <taxon>Negativicutes</taxon>
        <taxon>Selenomonadales</taxon>
        <taxon>Selenomonadaceae</taxon>
        <taxon>Selenomonas</taxon>
    </lineage>
</organism>
<evidence type="ECO:0000256" key="5">
    <source>
        <dbReference type="ARBA" id="ARBA00022989"/>
    </source>
</evidence>
<keyword evidence="10" id="KW-1185">Reference proteome</keyword>